<organism evidence="2 3">
    <name type="scientific">Cylicocyclus nassatus</name>
    <name type="common">Nematode worm</name>
    <dbReference type="NCBI Taxonomy" id="53992"/>
    <lineage>
        <taxon>Eukaryota</taxon>
        <taxon>Metazoa</taxon>
        <taxon>Ecdysozoa</taxon>
        <taxon>Nematoda</taxon>
        <taxon>Chromadorea</taxon>
        <taxon>Rhabditida</taxon>
        <taxon>Rhabditina</taxon>
        <taxon>Rhabditomorpha</taxon>
        <taxon>Strongyloidea</taxon>
        <taxon>Strongylidae</taxon>
        <taxon>Cylicocyclus</taxon>
    </lineage>
</organism>
<feature type="compositionally biased region" description="Basic and acidic residues" evidence="1">
    <location>
        <begin position="113"/>
        <end position="130"/>
    </location>
</feature>
<gene>
    <name evidence="2" type="ORF">CYNAS_LOCUS19188</name>
</gene>
<feature type="compositionally biased region" description="Low complexity" evidence="1">
    <location>
        <begin position="102"/>
        <end position="112"/>
    </location>
</feature>
<comment type="caution">
    <text evidence="2">The sequence shown here is derived from an EMBL/GenBank/DDBJ whole genome shotgun (WGS) entry which is preliminary data.</text>
</comment>
<dbReference type="Proteomes" id="UP001176961">
    <property type="component" value="Unassembled WGS sequence"/>
</dbReference>
<dbReference type="EMBL" id="CATQJL010000316">
    <property type="protein sequence ID" value="CAJ0607205.1"/>
    <property type="molecule type" value="Genomic_DNA"/>
</dbReference>
<keyword evidence="3" id="KW-1185">Reference proteome</keyword>
<feature type="region of interest" description="Disordered" evidence="1">
    <location>
        <begin position="81"/>
        <end position="130"/>
    </location>
</feature>
<reference evidence="2" key="1">
    <citation type="submission" date="2023-07" db="EMBL/GenBank/DDBJ databases">
        <authorList>
            <consortium name="CYATHOMIX"/>
        </authorList>
    </citation>
    <scope>NUCLEOTIDE SEQUENCE</scope>
    <source>
        <strain evidence="2">N/A</strain>
    </source>
</reference>
<accession>A0AA36ME96</accession>
<dbReference type="AlphaFoldDB" id="A0AA36ME96"/>
<evidence type="ECO:0000313" key="3">
    <source>
        <dbReference type="Proteomes" id="UP001176961"/>
    </source>
</evidence>
<dbReference type="Gene3D" id="1.10.287.700">
    <property type="entry name" value="Helix hairpin bin"/>
    <property type="match status" value="1"/>
</dbReference>
<sequence>MALVKVTTIFMDWFYSLARKTGQYAKEGATATKDAAVDIGGYLKEKKPAIKQAAKDTASGTKAAACKTSEAVGSGLTKVGETLKSAGSKGTTPSKEIDSDSGDSGSPSGSKSNEAHIDSASGQEEKAYSP</sequence>
<evidence type="ECO:0000256" key="1">
    <source>
        <dbReference type="SAM" id="MobiDB-lite"/>
    </source>
</evidence>
<proteinExistence type="predicted"/>
<protein>
    <submittedName>
        <fullName evidence="2">Uncharacterized protein</fullName>
    </submittedName>
</protein>
<name>A0AA36ME96_CYLNA</name>
<evidence type="ECO:0000313" key="2">
    <source>
        <dbReference type="EMBL" id="CAJ0607205.1"/>
    </source>
</evidence>